<dbReference type="PANTHER" id="PTHR42894:SF1">
    <property type="entry name" value="N-(5'-PHOSPHORIBOSYL)ANTHRANILATE ISOMERASE"/>
    <property type="match status" value="1"/>
</dbReference>
<feature type="domain" description="N-(5'phosphoribosyl) anthranilate isomerase (PRAI)" evidence="10">
    <location>
        <begin position="4"/>
        <end position="194"/>
    </location>
</feature>
<evidence type="ECO:0000313" key="11">
    <source>
        <dbReference type="EMBL" id="QNM08843.1"/>
    </source>
</evidence>
<dbReference type="HAMAP" id="MF_00135">
    <property type="entry name" value="PRAI"/>
    <property type="match status" value="1"/>
</dbReference>
<dbReference type="Pfam" id="PF00697">
    <property type="entry name" value="PRAI"/>
    <property type="match status" value="1"/>
</dbReference>
<dbReference type="GO" id="GO:0004640">
    <property type="term" value="F:phosphoribosylanthranilate isomerase activity"/>
    <property type="evidence" value="ECO:0007669"/>
    <property type="project" value="UniProtKB-UniRule"/>
</dbReference>
<dbReference type="Gene3D" id="3.20.20.70">
    <property type="entry name" value="Aldolase class I"/>
    <property type="match status" value="1"/>
</dbReference>
<keyword evidence="5 9" id="KW-0028">Amino-acid biosynthesis</keyword>
<evidence type="ECO:0000256" key="7">
    <source>
        <dbReference type="ARBA" id="ARBA00023141"/>
    </source>
</evidence>
<evidence type="ECO:0000313" key="12">
    <source>
        <dbReference type="Proteomes" id="UP000515860"/>
    </source>
</evidence>
<evidence type="ECO:0000256" key="5">
    <source>
        <dbReference type="ARBA" id="ARBA00022605"/>
    </source>
</evidence>
<comment type="pathway">
    <text evidence="2 9">Amino-acid biosynthesis; L-tryptophan biosynthesis; L-tryptophan from chorismate: step 3/5.</text>
</comment>
<dbReference type="InterPro" id="IPR044643">
    <property type="entry name" value="TrpF_fam"/>
</dbReference>
<evidence type="ECO:0000256" key="3">
    <source>
        <dbReference type="ARBA" id="ARBA00012572"/>
    </source>
</evidence>
<dbReference type="EC" id="5.3.1.24" evidence="3 9"/>
<dbReference type="GO" id="GO:0000162">
    <property type="term" value="P:L-tryptophan biosynthetic process"/>
    <property type="evidence" value="ECO:0007669"/>
    <property type="project" value="UniProtKB-UniRule"/>
</dbReference>
<protein>
    <recommendedName>
        <fullName evidence="4 9">N-(5'-phosphoribosyl)anthranilate isomerase</fullName>
        <shortName evidence="9">PRAI</shortName>
        <ecNumber evidence="3 9">5.3.1.24</ecNumber>
    </recommendedName>
</protein>
<evidence type="ECO:0000256" key="2">
    <source>
        <dbReference type="ARBA" id="ARBA00004664"/>
    </source>
</evidence>
<dbReference type="SUPFAM" id="SSF51366">
    <property type="entry name" value="Ribulose-phoshate binding barrel"/>
    <property type="match status" value="1"/>
</dbReference>
<gene>
    <name evidence="9" type="primary">trpF</name>
    <name evidence="11" type="ORF">H9Q79_00550</name>
</gene>
<dbReference type="PANTHER" id="PTHR42894">
    <property type="entry name" value="N-(5'-PHOSPHORIBOSYL)ANTHRANILATE ISOMERASE"/>
    <property type="match status" value="1"/>
</dbReference>
<dbReference type="KEGG" id="whj:H9Q79_00550"/>
<dbReference type="InterPro" id="IPR011060">
    <property type="entry name" value="RibuloseP-bd_barrel"/>
</dbReference>
<organism evidence="11 12">
    <name type="scientific">Wansuia hejianensis</name>
    <dbReference type="NCBI Taxonomy" id="2763667"/>
    <lineage>
        <taxon>Bacteria</taxon>
        <taxon>Bacillati</taxon>
        <taxon>Bacillota</taxon>
        <taxon>Clostridia</taxon>
        <taxon>Lachnospirales</taxon>
        <taxon>Lachnospiraceae</taxon>
        <taxon>Wansuia</taxon>
    </lineage>
</organism>
<name>A0A7G9GDG1_9FIRM</name>
<dbReference type="InterPro" id="IPR013785">
    <property type="entry name" value="Aldolase_TIM"/>
</dbReference>
<keyword evidence="8 9" id="KW-0413">Isomerase</keyword>
<evidence type="ECO:0000259" key="10">
    <source>
        <dbReference type="Pfam" id="PF00697"/>
    </source>
</evidence>
<dbReference type="RefSeq" id="WP_249328973.1">
    <property type="nucleotide sequence ID" value="NZ_CP060635.1"/>
</dbReference>
<evidence type="ECO:0000256" key="6">
    <source>
        <dbReference type="ARBA" id="ARBA00022822"/>
    </source>
</evidence>
<comment type="similarity">
    <text evidence="9">Belongs to the TrpF family.</text>
</comment>
<dbReference type="CDD" id="cd00405">
    <property type="entry name" value="PRAI"/>
    <property type="match status" value="1"/>
</dbReference>
<dbReference type="UniPathway" id="UPA00035">
    <property type="reaction ID" value="UER00042"/>
</dbReference>
<dbReference type="AlphaFoldDB" id="A0A7G9GDG1"/>
<evidence type="ECO:0000256" key="9">
    <source>
        <dbReference type="HAMAP-Rule" id="MF_00135"/>
    </source>
</evidence>
<proteinExistence type="inferred from homology"/>
<accession>A0A7G9GDG1</accession>
<keyword evidence="6 9" id="KW-0822">Tryptophan biosynthesis</keyword>
<comment type="catalytic activity">
    <reaction evidence="1 9">
        <text>N-(5-phospho-beta-D-ribosyl)anthranilate = 1-(2-carboxyphenylamino)-1-deoxy-D-ribulose 5-phosphate</text>
        <dbReference type="Rhea" id="RHEA:21540"/>
        <dbReference type="ChEBI" id="CHEBI:18277"/>
        <dbReference type="ChEBI" id="CHEBI:58613"/>
        <dbReference type="EC" id="5.3.1.24"/>
    </reaction>
</comment>
<evidence type="ECO:0000256" key="8">
    <source>
        <dbReference type="ARBA" id="ARBA00023235"/>
    </source>
</evidence>
<sequence length="200" mass="22197">MTKVKICGLTRECETEYMNRWHPDFCGFIFAGNSRRYVSRERAAVLKALLSPEIRTVGVFVNARPEAAAACAGEGIIDLIQLHGQEDEGYLKALRELTDCPVIQAFSVKEAEDIRRAEESSADYILLDHGAGGTGKCFNWKLLSGLKRPYFLAGGLTPANVERAVRLYRPYAVDISSGVETDGVKDPIKIETCIRRIKDV</sequence>
<dbReference type="Proteomes" id="UP000515860">
    <property type="component" value="Chromosome"/>
</dbReference>
<keyword evidence="12" id="KW-1185">Reference proteome</keyword>
<evidence type="ECO:0000256" key="1">
    <source>
        <dbReference type="ARBA" id="ARBA00001164"/>
    </source>
</evidence>
<evidence type="ECO:0000256" key="4">
    <source>
        <dbReference type="ARBA" id="ARBA00022272"/>
    </source>
</evidence>
<reference evidence="11 12" key="1">
    <citation type="submission" date="2020-08" db="EMBL/GenBank/DDBJ databases">
        <authorList>
            <person name="Liu C."/>
            <person name="Sun Q."/>
        </authorList>
    </citation>
    <scope>NUCLEOTIDE SEQUENCE [LARGE SCALE GENOMIC DNA]</scope>
    <source>
        <strain evidence="11 12">NSJ-29</strain>
    </source>
</reference>
<keyword evidence="7 9" id="KW-0057">Aromatic amino acid biosynthesis</keyword>
<dbReference type="EMBL" id="CP060635">
    <property type="protein sequence ID" value="QNM08843.1"/>
    <property type="molecule type" value="Genomic_DNA"/>
</dbReference>
<dbReference type="InterPro" id="IPR001240">
    <property type="entry name" value="PRAI_dom"/>
</dbReference>